<name>A0A6G0YFZ7_APHCR</name>
<gene>
    <name evidence="6" type="ORF">FWK35_00022659</name>
</gene>
<dbReference type="PROSITE" id="PS50865">
    <property type="entry name" value="ZF_MYND_2"/>
    <property type="match status" value="1"/>
</dbReference>
<keyword evidence="3" id="KW-0862">Zinc</keyword>
<organism evidence="6 7">
    <name type="scientific">Aphis craccivora</name>
    <name type="common">Cowpea aphid</name>
    <dbReference type="NCBI Taxonomy" id="307492"/>
    <lineage>
        <taxon>Eukaryota</taxon>
        <taxon>Metazoa</taxon>
        <taxon>Ecdysozoa</taxon>
        <taxon>Arthropoda</taxon>
        <taxon>Hexapoda</taxon>
        <taxon>Insecta</taxon>
        <taxon>Pterygota</taxon>
        <taxon>Neoptera</taxon>
        <taxon>Paraneoptera</taxon>
        <taxon>Hemiptera</taxon>
        <taxon>Sternorrhyncha</taxon>
        <taxon>Aphidomorpha</taxon>
        <taxon>Aphidoidea</taxon>
        <taxon>Aphididae</taxon>
        <taxon>Aphidini</taxon>
        <taxon>Aphis</taxon>
        <taxon>Aphis</taxon>
    </lineage>
</organism>
<dbReference type="Gene3D" id="6.10.140.2220">
    <property type="match status" value="1"/>
</dbReference>
<reference evidence="6 7" key="1">
    <citation type="submission" date="2019-08" db="EMBL/GenBank/DDBJ databases">
        <title>Whole genome of Aphis craccivora.</title>
        <authorList>
            <person name="Voronova N.V."/>
            <person name="Shulinski R.S."/>
            <person name="Bandarenka Y.V."/>
            <person name="Zhorov D.G."/>
            <person name="Warner D."/>
        </authorList>
    </citation>
    <scope>NUCLEOTIDE SEQUENCE [LARGE SCALE GENOMIC DNA]</scope>
    <source>
        <strain evidence="6">180601</strain>
        <tissue evidence="6">Whole Body</tissue>
    </source>
</reference>
<feature type="domain" description="MYND-type" evidence="5">
    <location>
        <begin position="93"/>
        <end position="130"/>
    </location>
</feature>
<accession>A0A6G0YFZ7</accession>
<dbReference type="Pfam" id="PF01753">
    <property type="entry name" value="zf-MYND"/>
    <property type="match status" value="1"/>
</dbReference>
<evidence type="ECO:0000256" key="3">
    <source>
        <dbReference type="ARBA" id="ARBA00022833"/>
    </source>
</evidence>
<sequence>MTAITKTHLVQIATSSSETGTGTPTYIMTFKPAVQNNRSSAISPFQRAEGSIILLGNKQYQLVMAPAGQNKAVENGSKILVKLAPPAIIKCYRRDCTNSASIMCSSCTTAKYCSAICQRRDWYKNHIKHCKQLLNKRQKRS</sequence>
<keyword evidence="7" id="KW-1185">Reference proteome</keyword>
<dbReference type="SUPFAM" id="SSF144232">
    <property type="entry name" value="HIT/MYND zinc finger-like"/>
    <property type="match status" value="1"/>
</dbReference>
<evidence type="ECO:0000313" key="7">
    <source>
        <dbReference type="Proteomes" id="UP000478052"/>
    </source>
</evidence>
<keyword evidence="1" id="KW-0479">Metal-binding</keyword>
<dbReference type="EMBL" id="VUJU01004201">
    <property type="protein sequence ID" value="KAF0755241.1"/>
    <property type="molecule type" value="Genomic_DNA"/>
</dbReference>
<evidence type="ECO:0000259" key="5">
    <source>
        <dbReference type="PROSITE" id="PS50865"/>
    </source>
</evidence>
<dbReference type="InterPro" id="IPR002893">
    <property type="entry name" value="Znf_MYND"/>
</dbReference>
<keyword evidence="2 4" id="KW-0863">Zinc-finger</keyword>
<evidence type="ECO:0000313" key="6">
    <source>
        <dbReference type="EMBL" id="KAF0755241.1"/>
    </source>
</evidence>
<comment type="caution">
    <text evidence="6">The sequence shown here is derived from an EMBL/GenBank/DDBJ whole genome shotgun (WGS) entry which is preliminary data.</text>
</comment>
<evidence type="ECO:0000256" key="1">
    <source>
        <dbReference type="ARBA" id="ARBA00022723"/>
    </source>
</evidence>
<evidence type="ECO:0000256" key="2">
    <source>
        <dbReference type="ARBA" id="ARBA00022771"/>
    </source>
</evidence>
<dbReference type="AlphaFoldDB" id="A0A6G0YFZ7"/>
<protein>
    <submittedName>
        <fullName evidence="6">MYND-type domain-containing protein</fullName>
    </submittedName>
</protein>
<proteinExistence type="predicted"/>
<dbReference type="GO" id="GO:0008270">
    <property type="term" value="F:zinc ion binding"/>
    <property type="evidence" value="ECO:0007669"/>
    <property type="project" value="UniProtKB-KW"/>
</dbReference>
<dbReference type="Proteomes" id="UP000478052">
    <property type="component" value="Unassembled WGS sequence"/>
</dbReference>
<evidence type="ECO:0000256" key="4">
    <source>
        <dbReference type="PROSITE-ProRule" id="PRU00134"/>
    </source>
</evidence>
<dbReference type="OrthoDB" id="6628795at2759"/>